<gene>
    <name evidence="1" type="ORF">HNR25_003915</name>
</gene>
<accession>A0A841ECN8</accession>
<dbReference type="EMBL" id="JACHLY010000001">
    <property type="protein sequence ID" value="MBB6000164.1"/>
    <property type="molecule type" value="Genomic_DNA"/>
</dbReference>
<dbReference type="AlphaFoldDB" id="A0A841ECN8"/>
<keyword evidence="2" id="KW-1185">Reference proteome</keyword>
<evidence type="ECO:0000313" key="2">
    <source>
        <dbReference type="Proteomes" id="UP000578077"/>
    </source>
</evidence>
<protein>
    <submittedName>
        <fullName evidence="1">Uncharacterized protein</fullName>
    </submittedName>
</protein>
<name>A0A841ECN8_9ACTN</name>
<organism evidence="1 2">
    <name type="scientific">Streptomonospora salina</name>
    <dbReference type="NCBI Taxonomy" id="104205"/>
    <lineage>
        <taxon>Bacteria</taxon>
        <taxon>Bacillati</taxon>
        <taxon>Actinomycetota</taxon>
        <taxon>Actinomycetes</taxon>
        <taxon>Streptosporangiales</taxon>
        <taxon>Nocardiopsidaceae</taxon>
        <taxon>Streptomonospora</taxon>
    </lineage>
</organism>
<evidence type="ECO:0000313" key="1">
    <source>
        <dbReference type="EMBL" id="MBB6000164.1"/>
    </source>
</evidence>
<reference evidence="1 2" key="1">
    <citation type="submission" date="2020-08" db="EMBL/GenBank/DDBJ databases">
        <title>Sequencing the genomes of 1000 actinobacteria strains.</title>
        <authorList>
            <person name="Klenk H.-P."/>
        </authorList>
    </citation>
    <scope>NUCLEOTIDE SEQUENCE [LARGE SCALE GENOMIC DNA]</scope>
    <source>
        <strain evidence="1 2">DSM 44593</strain>
    </source>
</reference>
<sequence length="39" mass="4512">MDSKEELLVLTELEARFGLRDAAVYTRIRNFIAPSRSSR</sequence>
<comment type="caution">
    <text evidence="1">The sequence shown here is derived from an EMBL/GenBank/DDBJ whole genome shotgun (WGS) entry which is preliminary data.</text>
</comment>
<proteinExistence type="predicted"/>
<dbReference type="Proteomes" id="UP000578077">
    <property type="component" value="Unassembled WGS sequence"/>
</dbReference>